<dbReference type="GO" id="GO:0006044">
    <property type="term" value="P:N-acetylglucosamine metabolic process"/>
    <property type="evidence" value="ECO:0007669"/>
    <property type="project" value="TreeGrafter"/>
</dbReference>
<dbReference type="Pfam" id="PF04724">
    <property type="entry name" value="Glyco_transf_17"/>
    <property type="match status" value="1"/>
</dbReference>
<evidence type="ECO:0000313" key="1">
    <source>
        <dbReference type="EMBL" id="EME47912.1"/>
    </source>
</evidence>
<dbReference type="AlphaFoldDB" id="N1PWW7"/>
<sequence>MPGLGSCCPPKKLTPSVAQVASPLTEAMTGKSDTTFTGTPKALHLNENWHLFDPEDWIRESSLIEVFPSLEGTEAEAKDGDAPGSLHLLRYCDFPSRLILRMGVYYYSYQWRHRGPQWSHPDATTTMAGLLGAGIRPIAALRRWWTRATIWNAGWHCSSCFATVAEMGFKMNSLSHQGWSHPFCRELPALTDRVRRGRDLSGRAGENYDRVEGNRDLPMYILEQCEKRASFKCMMNRDGEDAGFEDWGSATRSGET</sequence>
<dbReference type="OrthoDB" id="9986677at2759"/>
<dbReference type="OMA" id="TRATIWN"/>
<organism evidence="1 2">
    <name type="scientific">Dothistroma septosporum (strain NZE10 / CBS 128990)</name>
    <name type="common">Red band needle blight fungus</name>
    <name type="synonym">Mycosphaerella pini</name>
    <dbReference type="NCBI Taxonomy" id="675120"/>
    <lineage>
        <taxon>Eukaryota</taxon>
        <taxon>Fungi</taxon>
        <taxon>Dikarya</taxon>
        <taxon>Ascomycota</taxon>
        <taxon>Pezizomycotina</taxon>
        <taxon>Dothideomycetes</taxon>
        <taxon>Dothideomycetidae</taxon>
        <taxon>Mycosphaerellales</taxon>
        <taxon>Mycosphaerellaceae</taxon>
        <taxon>Dothistroma</taxon>
    </lineage>
</organism>
<proteinExistence type="predicted"/>
<name>N1PWW7_DOTSN</name>
<dbReference type="HOGENOM" id="CLU_038606_1_0_1"/>
<dbReference type="PANTHER" id="PTHR12224">
    <property type="entry name" value="BETA-1,4-MANNOSYL-GLYCOPROTEIN BETA-1,4-N-ACETYLGLUCOSAMINYL-TRANSFERASE"/>
    <property type="match status" value="1"/>
</dbReference>
<dbReference type="GO" id="GO:0016020">
    <property type="term" value="C:membrane"/>
    <property type="evidence" value="ECO:0007669"/>
    <property type="project" value="InterPro"/>
</dbReference>
<dbReference type="eggNOG" id="ENOG502QPVW">
    <property type="taxonomic scope" value="Eukaryota"/>
</dbReference>
<dbReference type="GO" id="GO:0003830">
    <property type="term" value="F:beta-1,4-mannosylglycoprotein 4-beta-N-acetylglucosaminyltransferase activity"/>
    <property type="evidence" value="ECO:0007669"/>
    <property type="project" value="InterPro"/>
</dbReference>
<accession>N1PWW7</accession>
<dbReference type="Proteomes" id="UP000016933">
    <property type="component" value="Unassembled WGS sequence"/>
</dbReference>
<gene>
    <name evidence="1" type="ORF">DOTSEDRAFT_60290</name>
</gene>
<protein>
    <submittedName>
        <fullName evidence="1">Glycosyltransferase family 17 protein</fullName>
    </submittedName>
</protein>
<dbReference type="EMBL" id="KB446536">
    <property type="protein sequence ID" value="EME47912.1"/>
    <property type="molecule type" value="Genomic_DNA"/>
</dbReference>
<dbReference type="STRING" id="675120.N1PWW7"/>
<reference evidence="2" key="1">
    <citation type="journal article" date="2012" name="PLoS Genet.">
        <title>The genomes of the fungal plant pathogens Cladosporium fulvum and Dothistroma septosporum reveal adaptation to different hosts and lifestyles but also signatures of common ancestry.</title>
        <authorList>
            <person name="de Wit P.J.G.M."/>
            <person name="van der Burgt A."/>
            <person name="Oekmen B."/>
            <person name="Stergiopoulos I."/>
            <person name="Abd-Elsalam K.A."/>
            <person name="Aerts A.L."/>
            <person name="Bahkali A.H."/>
            <person name="Beenen H.G."/>
            <person name="Chettri P."/>
            <person name="Cox M.P."/>
            <person name="Datema E."/>
            <person name="de Vries R.P."/>
            <person name="Dhillon B."/>
            <person name="Ganley A.R."/>
            <person name="Griffiths S.A."/>
            <person name="Guo Y."/>
            <person name="Hamelin R.C."/>
            <person name="Henrissat B."/>
            <person name="Kabir M.S."/>
            <person name="Jashni M.K."/>
            <person name="Kema G."/>
            <person name="Klaubauf S."/>
            <person name="Lapidus A."/>
            <person name="Levasseur A."/>
            <person name="Lindquist E."/>
            <person name="Mehrabi R."/>
            <person name="Ohm R.A."/>
            <person name="Owen T.J."/>
            <person name="Salamov A."/>
            <person name="Schwelm A."/>
            <person name="Schijlen E."/>
            <person name="Sun H."/>
            <person name="van den Burg H.A."/>
            <person name="van Ham R.C.H.J."/>
            <person name="Zhang S."/>
            <person name="Goodwin S.B."/>
            <person name="Grigoriev I.V."/>
            <person name="Collemare J."/>
            <person name="Bradshaw R.E."/>
        </authorList>
    </citation>
    <scope>NUCLEOTIDE SEQUENCE [LARGE SCALE GENOMIC DNA]</scope>
    <source>
        <strain evidence="2">NZE10 / CBS 128990</strain>
    </source>
</reference>
<dbReference type="PANTHER" id="PTHR12224:SF0">
    <property type="entry name" value="BETA-1,4-MANNOSYL-GLYCOPROTEIN 4-BETA-N-ACETYLGLUCOSAMINYLTRANSFERASE"/>
    <property type="match status" value="1"/>
</dbReference>
<keyword evidence="1" id="KW-0808">Transferase</keyword>
<keyword evidence="2" id="KW-1185">Reference proteome</keyword>
<reference evidence="1 2" key="2">
    <citation type="journal article" date="2012" name="PLoS Pathog.">
        <title>Diverse lifestyles and strategies of plant pathogenesis encoded in the genomes of eighteen Dothideomycetes fungi.</title>
        <authorList>
            <person name="Ohm R.A."/>
            <person name="Feau N."/>
            <person name="Henrissat B."/>
            <person name="Schoch C.L."/>
            <person name="Horwitz B.A."/>
            <person name="Barry K.W."/>
            <person name="Condon B.J."/>
            <person name="Copeland A.C."/>
            <person name="Dhillon B."/>
            <person name="Glaser F."/>
            <person name="Hesse C.N."/>
            <person name="Kosti I."/>
            <person name="LaButti K."/>
            <person name="Lindquist E.A."/>
            <person name="Lucas S."/>
            <person name="Salamov A.A."/>
            <person name="Bradshaw R.E."/>
            <person name="Ciuffetti L."/>
            <person name="Hamelin R.C."/>
            <person name="Kema G.H.J."/>
            <person name="Lawrence C."/>
            <person name="Scott J.A."/>
            <person name="Spatafora J.W."/>
            <person name="Turgeon B.G."/>
            <person name="de Wit P.J.G.M."/>
            <person name="Zhong S."/>
            <person name="Goodwin S.B."/>
            <person name="Grigoriev I.V."/>
        </authorList>
    </citation>
    <scope>NUCLEOTIDE SEQUENCE [LARGE SCALE GENOMIC DNA]</scope>
    <source>
        <strain evidence="2">NZE10 / CBS 128990</strain>
    </source>
</reference>
<evidence type="ECO:0000313" key="2">
    <source>
        <dbReference type="Proteomes" id="UP000016933"/>
    </source>
</evidence>
<dbReference type="InterPro" id="IPR006813">
    <property type="entry name" value="Glyco_trans_17"/>
</dbReference>